<dbReference type="KEGG" id="pmai:CF386_11270"/>
<keyword evidence="1" id="KW-0813">Transport</keyword>
<dbReference type="PROSITE" id="PS00198">
    <property type="entry name" value="4FE4S_FER_1"/>
    <property type="match status" value="1"/>
</dbReference>
<dbReference type="OrthoDB" id="9803397at2"/>
<dbReference type="GO" id="GO:0051539">
    <property type="term" value="F:4 iron, 4 sulfur cluster binding"/>
    <property type="evidence" value="ECO:0007669"/>
    <property type="project" value="UniProtKB-KW"/>
</dbReference>
<dbReference type="InterPro" id="IPR017896">
    <property type="entry name" value="4Fe4S_Fe-S-bd"/>
</dbReference>
<evidence type="ECO:0000256" key="5">
    <source>
        <dbReference type="ARBA" id="ARBA00022982"/>
    </source>
</evidence>
<feature type="domain" description="4Fe-4S ferredoxin-type" evidence="8">
    <location>
        <begin position="1"/>
        <end position="29"/>
    </location>
</feature>
<evidence type="ECO:0000256" key="4">
    <source>
        <dbReference type="ARBA" id="ARBA00022737"/>
    </source>
</evidence>
<dbReference type="RefSeq" id="WP_089074535.1">
    <property type="nucleotide sequence ID" value="NZ_CBCSAM010000014.1"/>
</dbReference>
<dbReference type="PROSITE" id="PS51379">
    <property type="entry name" value="4FE4S_FER_2"/>
    <property type="match status" value="1"/>
</dbReference>
<gene>
    <name evidence="9" type="ORF">CF386_11270</name>
</gene>
<keyword evidence="5" id="KW-0249">Electron transport</keyword>
<reference evidence="9 10" key="1">
    <citation type="journal article" date="2016" name="Int. J. Syst. Evol. Microbiol.">
        <title>Paraphotobacterium marinum gen. nov., sp. nov., a member of the family Vibrionaceae, isolated from surface seawater.</title>
        <authorList>
            <person name="Huang Z."/>
            <person name="Dong C."/>
            <person name="Shao Z."/>
        </authorList>
    </citation>
    <scope>NUCLEOTIDE SEQUENCE [LARGE SCALE GENOMIC DNA]</scope>
    <source>
        <strain evidence="9 10">NSCS20N07D</strain>
    </source>
</reference>
<organism evidence="9 10">
    <name type="scientific">Paraphotobacterium marinum</name>
    <dbReference type="NCBI Taxonomy" id="1755811"/>
    <lineage>
        <taxon>Bacteria</taxon>
        <taxon>Pseudomonadati</taxon>
        <taxon>Pseudomonadota</taxon>
        <taxon>Gammaproteobacteria</taxon>
        <taxon>Vibrionales</taxon>
        <taxon>Vibrionaceae</taxon>
        <taxon>Paraphotobacterium</taxon>
    </lineage>
</organism>
<dbReference type="InterPro" id="IPR017900">
    <property type="entry name" value="4Fe4S_Fe_S_CS"/>
</dbReference>
<name>A0A220VGZ6_9GAMM</name>
<dbReference type="InterPro" id="IPR050157">
    <property type="entry name" value="PSI_iron-sulfur_center"/>
</dbReference>
<evidence type="ECO:0000256" key="1">
    <source>
        <dbReference type="ARBA" id="ARBA00022448"/>
    </source>
</evidence>
<dbReference type="InterPro" id="IPR047927">
    <property type="entry name" value="YfhL-like"/>
</dbReference>
<dbReference type="FunFam" id="3.30.70.20:FF:000004">
    <property type="entry name" value="4Fe-4S ferredoxin"/>
    <property type="match status" value="1"/>
</dbReference>
<dbReference type="Gene3D" id="3.30.70.20">
    <property type="match status" value="1"/>
</dbReference>
<keyword evidence="3" id="KW-0479">Metal-binding</keyword>
<dbReference type="NCBIfam" id="NF033683">
    <property type="entry name" value="di_4Fe-4S_YfhL"/>
    <property type="match status" value="1"/>
</dbReference>
<dbReference type="EMBL" id="CP022356">
    <property type="protein sequence ID" value="ASK79627.1"/>
    <property type="molecule type" value="Genomic_DNA"/>
</dbReference>
<evidence type="ECO:0000313" key="9">
    <source>
        <dbReference type="EMBL" id="ASK79627.1"/>
    </source>
</evidence>
<evidence type="ECO:0000256" key="6">
    <source>
        <dbReference type="ARBA" id="ARBA00023004"/>
    </source>
</evidence>
<evidence type="ECO:0000313" key="10">
    <source>
        <dbReference type="Proteomes" id="UP000242175"/>
    </source>
</evidence>
<dbReference type="AlphaFoldDB" id="A0A220VGZ6"/>
<accession>A0A220VGZ6</accession>
<keyword evidence="4" id="KW-0677">Repeat</keyword>
<dbReference type="GO" id="GO:0005737">
    <property type="term" value="C:cytoplasm"/>
    <property type="evidence" value="ECO:0007669"/>
    <property type="project" value="TreeGrafter"/>
</dbReference>
<evidence type="ECO:0000256" key="3">
    <source>
        <dbReference type="ARBA" id="ARBA00022723"/>
    </source>
</evidence>
<dbReference type="SUPFAM" id="SSF54862">
    <property type="entry name" value="4Fe-4S ferredoxins"/>
    <property type="match status" value="1"/>
</dbReference>
<evidence type="ECO:0000256" key="2">
    <source>
        <dbReference type="ARBA" id="ARBA00022485"/>
    </source>
</evidence>
<dbReference type="PANTHER" id="PTHR24960">
    <property type="entry name" value="PHOTOSYSTEM I IRON-SULFUR CENTER-RELATED"/>
    <property type="match status" value="1"/>
</dbReference>
<protein>
    <submittedName>
        <fullName evidence="9">Ferredoxin</fullName>
    </submittedName>
</protein>
<dbReference type="GO" id="GO:0046872">
    <property type="term" value="F:metal ion binding"/>
    <property type="evidence" value="ECO:0007669"/>
    <property type="project" value="UniProtKB-KW"/>
</dbReference>
<dbReference type="Proteomes" id="UP000242175">
    <property type="component" value="Chromosome small"/>
</dbReference>
<evidence type="ECO:0000256" key="7">
    <source>
        <dbReference type="ARBA" id="ARBA00023014"/>
    </source>
</evidence>
<sequence>MSLLITDKCINCDMCEPECPNEAISMGENIYEINKNLCTQCVGHYDMPTCQDVCPIKNCIIINPDHKESREELYDKYVIIQNIVE</sequence>
<dbReference type="PANTHER" id="PTHR24960:SF79">
    <property type="entry name" value="PHOTOSYSTEM I IRON-SULFUR CENTER"/>
    <property type="match status" value="1"/>
</dbReference>
<keyword evidence="7" id="KW-0411">Iron-sulfur</keyword>
<dbReference type="Pfam" id="PF00037">
    <property type="entry name" value="Fer4"/>
    <property type="match status" value="1"/>
</dbReference>
<keyword evidence="6" id="KW-0408">Iron</keyword>
<proteinExistence type="predicted"/>
<keyword evidence="2" id="KW-0004">4Fe-4S</keyword>
<keyword evidence="10" id="KW-1185">Reference proteome</keyword>
<evidence type="ECO:0000259" key="8">
    <source>
        <dbReference type="PROSITE" id="PS51379"/>
    </source>
</evidence>